<feature type="transmembrane region" description="Helical" evidence="2">
    <location>
        <begin position="322"/>
        <end position="340"/>
    </location>
</feature>
<evidence type="ECO:0000313" key="4">
    <source>
        <dbReference type="Proteomes" id="UP001589683"/>
    </source>
</evidence>
<keyword evidence="2" id="KW-1133">Transmembrane helix</keyword>
<feature type="transmembrane region" description="Helical" evidence="2">
    <location>
        <begin position="181"/>
        <end position="200"/>
    </location>
</feature>
<feature type="compositionally biased region" description="Acidic residues" evidence="1">
    <location>
        <begin position="77"/>
        <end position="92"/>
    </location>
</feature>
<dbReference type="PANTHER" id="PTHR38434">
    <property type="entry name" value="BLL2549 PROTEIN"/>
    <property type="match status" value="1"/>
</dbReference>
<feature type="transmembrane region" description="Helical" evidence="2">
    <location>
        <begin position="679"/>
        <end position="700"/>
    </location>
</feature>
<feature type="transmembrane region" description="Helical" evidence="2">
    <location>
        <begin position="511"/>
        <end position="533"/>
    </location>
</feature>
<reference evidence="3 4" key="1">
    <citation type="submission" date="2024-09" db="EMBL/GenBank/DDBJ databases">
        <authorList>
            <person name="Sun Q."/>
            <person name="Mori K."/>
        </authorList>
    </citation>
    <scope>NUCLEOTIDE SEQUENCE [LARGE SCALE GENOMIC DNA]</scope>
    <source>
        <strain evidence="3 4">CECT 8726</strain>
    </source>
</reference>
<feature type="transmembrane region" description="Helical" evidence="2">
    <location>
        <begin position="247"/>
        <end position="267"/>
    </location>
</feature>
<dbReference type="PIRSF" id="PIRSF035905">
    <property type="entry name" value="UCP035905_mp"/>
    <property type="match status" value="1"/>
</dbReference>
<dbReference type="InterPro" id="IPR014600">
    <property type="entry name" value="UCP035905_mem"/>
</dbReference>
<dbReference type="EMBL" id="JBHMEA010000052">
    <property type="protein sequence ID" value="MFB9233861.1"/>
    <property type="molecule type" value="Genomic_DNA"/>
</dbReference>
<gene>
    <name evidence="3" type="ORF">ACFFUT_18870</name>
</gene>
<feature type="transmembrane region" description="Helical" evidence="2">
    <location>
        <begin position="881"/>
        <end position="898"/>
    </location>
</feature>
<feature type="transmembrane region" description="Helical" evidence="2">
    <location>
        <begin position="20"/>
        <end position="40"/>
    </location>
</feature>
<evidence type="ECO:0000313" key="3">
    <source>
        <dbReference type="EMBL" id="MFB9233861.1"/>
    </source>
</evidence>
<proteinExistence type="predicted"/>
<feature type="transmembrane region" description="Helical" evidence="2">
    <location>
        <begin position="750"/>
        <end position="773"/>
    </location>
</feature>
<keyword evidence="2" id="KW-0812">Transmembrane</keyword>
<feature type="transmembrane region" description="Helical" evidence="2">
    <location>
        <begin position="720"/>
        <end position="738"/>
    </location>
</feature>
<protein>
    <submittedName>
        <fullName evidence="3">DUF2339 domain-containing protein</fullName>
    </submittedName>
</protein>
<organism evidence="3 4">
    <name type="scientific">Pseudohalocynthiibacter aestuariivivens</name>
    <dbReference type="NCBI Taxonomy" id="1591409"/>
    <lineage>
        <taxon>Bacteria</taxon>
        <taxon>Pseudomonadati</taxon>
        <taxon>Pseudomonadota</taxon>
        <taxon>Alphaproteobacteria</taxon>
        <taxon>Rhodobacterales</taxon>
        <taxon>Paracoccaceae</taxon>
        <taxon>Pseudohalocynthiibacter</taxon>
    </lineage>
</organism>
<feature type="transmembrane region" description="Helical" evidence="2">
    <location>
        <begin position="435"/>
        <end position="453"/>
    </location>
</feature>
<feature type="region of interest" description="Disordered" evidence="1">
    <location>
        <begin position="68"/>
        <end position="146"/>
    </location>
</feature>
<sequence>MTWINALASVFHDYLLVMDNLILIAVIVIVYVLGSPLYLLRRQRRHERDMEKVSRKLESAITELQRVSQQLKISPETEPETDQTRSEEEDTREVEPALVGQEPDEETEIQPPVLVGAEPPATVTEGGPWDARTQPDAPKPTTKPSRGVEETLASKWLIWIGAIAVGLSAVFLFRYAVDQGWLTPLTRVLLGLILGGLLLAAGEWTMRNPVKAVRRAVNPDYVPPALTGSGIFAIFVSSYAAHAMFGLLTAGTAFVVLGLVAYSALVLSLRQGPFVALLGFLAGYLVPALIEMPVTQSAPLFVYLFVLSAGCLLVMVWRKWWWFSYLTLVGAFLWPILYLLESWTMSDQGVLDAYALGLAVLFALLSTGLPIKRPQIPLWRWLIEMLADTSGLGFTLSGLLLLLLANAAEFNAAAFYFIGFYCASALLMASRRAALESLIIVAAAISLTAVLFWPEPASVTPALGAQTLPEPGFGPFSVPPEYSVYSVALWGLAVLFGGGGFIGSQRGRTPVVWTGVSTLMPLLFFCIGYWRVGKLETDISWAAVAAGLAVLFSAVAVAKARQTRDGRSDLMVAFYAAGATAAIALAFSCLLREAWLTVALSSETLALAWIWSRTQLSELRSIAMAVTIVVIVRLVANQEILEYQGDFLKIFGWVIYGYGIPAVANLLAARIFARSRVDAAATTCEIAGVGFAFLMVALQLKLWTSGGIYTPSWLWRLFDQSVQTLWWIAAAGLLLFEARRSGRKWPYPAGLGLLAISVVVVFLSHVFTLSPLLTNESVGYFPLMNLLGLAYFLPAVLFFFIGHSNRFKLANNLRSLFQGAAGVLIFIYISLETRRAFWGTNIGLSGSTEPTNGELYAYSAVWIVFALCLLFIGIVRVSVPLRYASLAVLMVTVAKVFLLDMSDLSGLFRVASFLGLGLTLIGIGRVYQRFVFRPVVSDQASDSD</sequence>
<feature type="transmembrane region" description="Helical" evidence="2">
    <location>
        <begin position="813"/>
        <end position="831"/>
    </location>
</feature>
<dbReference type="Proteomes" id="UP001589683">
    <property type="component" value="Unassembled WGS sequence"/>
</dbReference>
<evidence type="ECO:0000256" key="2">
    <source>
        <dbReference type="SAM" id="Phobius"/>
    </source>
</evidence>
<comment type="caution">
    <text evidence="3">The sequence shown here is derived from an EMBL/GenBank/DDBJ whole genome shotgun (WGS) entry which is preliminary data.</text>
</comment>
<feature type="transmembrane region" description="Helical" evidence="2">
    <location>
        <begin position="648"/>
        <end position="667"/>
    </location>
</feature>
<feature type="transmembrane region" description="Helical" evidence="2">
    <location>
        <begin position="156"/>
        <end position="175"/>
    </location>
</feature>
<name>A0ABV5JK78_9RHOB</name>
<feature type="transmembrane region" description="Helical" evidence="2">
    <location>
        <begin position="570"/>
        <end position="588"/>
    </location>
</feature>
<dbReference type="Pfam" id="PF10101">
    <property type="entry name" value="DUF2339"/>
    <property type="match status" value="1"/>
</dbReference>
<feature type="transmembrane region" description="Helical" evidence="2">
    <location>
        <begin position="779"/>
        <end position="801"/>
    </location>
</feature>
<feature type="transmembrane region" description="Helical" evidence="2">
    <location>
        <begin position="619"/>
        <end position="636"/>
    </location>
</feature>
<feature type="transmembrane region" description="Helical" evidence="2">
    <location>
        <begin position="904"/>
        <end position="923"/>
    </location>
</feature>
<feature type="transmembrane region" description="Helical" evidence="2">
    <location>
        <begin position="410"/>
        <end position="428"/>
    </location>
</feature>
<dbReference type="InterPro" id="IPR019286">
    <property type="entry name" value="DUF2339_TM"/>
</dbReference>
<evidence type="ECO:0000256" key="1">
    <source>
        <dbReference type="SAM" id="MobiDB-lite"/>
    </source>
</evidence>
<feature type="transmembrane region" description="Helical" evidence="2">
    <location>
        <begin position="482"/>
        <end position="504"/>
    </location>
</feature>
<feature type="transmembrane region" description="Helical" evidence="2">
    <location>
        <begin position="539"/>
        <end position="558"/>
    </location>
</feature>
<feature type="transmembrane region" description="Helical" evidence="2">
    <location>
        <begin position="352"/>
        <end position="369"/>
    </location>
</feature>
<dbReference type="PANTHER" id="PTHR38434:SF1">
    <property type="entry name" value="BLL2549 PROTEIN"/>
    <property type="match status" value="1"/>
</dbReference>
<feature type="transmembrane region" description="Helical" evidence="2">
    <location>
        <begin position="274"/>
        <end position="294"/>
    </location>
</feature>
<feature type="transmembrane region" description="Helical" evidence="2">
    <location>
        <begin position="221"/>
        <end position="241"/>
    </location>
</feature>
<feature type="transmembrane region" description="Helical" evidence="2">
    <location>
        <begin position="855"/>
        <end position="874"/>
    </location>
</feature>
<feature type="transmembrane region" description="Helical" evidence="2">
    <location>
        <begin position="594"/>
        <end position="612"/>
    </location>
</feature>
<keyword evidence="2" id="KW-0472">Membrane</keyword>
<keyword evidence="4" id="KW-1185">Reference proteome</keyword>
<dbReference type="RefSeq" id="WP_213887255.1">
    <property type="nucleotide sequence ID" value="NZ_JAGFNU010000001.1"/>
</dbReference>
<accession>A0ABV5JK78</accession>
<feature type="transmembrane region" description="Helical" evidence="2">
    <location>
        <begin position="381"/>
        <end position="404"/>
    </location>
</feature>
<feature type="transmembrane region" description="Helical" evidence="2">
    <location>
        <begin position="300"/>
        <end position="317"/>
    </location>
</feature>